<gene>
    <name evidence="3" type="ORF">ALGA_0823</name>
</gene>
<protein>
    <submittedName>
        <fullName evidence="3">Adenylate/guanylate cyclase domain-containing protein</fullName>
    </submittedName>
</protein>
<evidence type="ECO:0000256" key="1">
    <source>
        <dbReference type="SAM" id="Phobius"/>
    </source>
</evidence>
<reference evidence="4" key="2">
    <citation type="journal article" date="2020" name="Antonie Van Leeuwenhoek">
        <title>Labilibaculum antarcticum sp. nov., a novel facultative anaerobic, psychrotorelant bacterium isolated from marine sediment of Antarctica.</title>
        <authorList>
            <person name="Watanabe M."/>
            <person name="Kojima H."/>
            <person name="Fukui M."/>
        </authorList>
    </citation>
    <scope>NUCLEOTIDE SEQUENCE [LARGE SCALE GENOMIC DNA]</scope>
    <source>
        <strain evidence="4">SPP2</strain>
    </source>
</reference>
<keyword evidence="4" id="KW-1185">Reference proteome</keyword>
<feature type="transmembrane region" description="Helical" evidence="1">
    <location>
        <begin position="130"/>
        <end position="148"/>
    </location>
</feature>
<dbReference type="EMBL" id="AP018042">
    <property type="protein sequence ID" value="BAX79212.1"/>
    <property type="molecule type" value="Genomic_DNA"/>
</dbReference>
<dbReference type="Pfam" id="PF00211">
    <property type="entry name" value="Guanylate_cyc"/>
    <property type="match status" value="1"/>
</dbReference>
<dbReference type="GO" id="GO:0035556">
    <property type="term" value="P:intracellular signal transduction"/>
    <property type="evidence" value="ECO:0007669"/>
    <property type="project" value="InterPro"/>
</dbReference>
<name>A0A1Y1CGR1_9BACT</name>
<dbReference type="KEGG" id="mbas:ALGA_0823"/>
<feature type="transmembrane region" description="Helical" evidence="1">
    <location>
        <begin position="53"/>
        <end position="71"/>
    </location>
</feature>
<dbReference type="AlphaFoldDB" id="A0A1Y1CGR1"/>
<organism evidence="3 4">
    <name type="scientific">Labilibaculum antarcticum</name>
    <dbReference type="NCBI Taxonomy" id="1717717"/>
    <lineage>
        <taxon>Bacteria</taxon>
        <taxon>Pseudomonadati</taxon>
        <taxon>Bacteroidota</taxon>
        <taxon>Bacteroidia</taxon>
        <taxon>Marinilabiliales</taxon>
        <taxon>Marinifilaceae</taxon>
        <taxon>Labilibaculum</taxon>
    </lineage>
</organism>
<evidence type="ECO:0000313" key="4">
    <source>
        <dbReference type="Proteomes" id="UP000218267"/>
    </source>
</evidence>
<feature type="transmembrane region" description="Helical" evidence="1">
    <location>
        <begin position="12"/>
        <end position="33"/>
    </location>
</feature>
<feature type="domain" description="Guanylate cyclase" evidence="2">
    <location>
        <begin position="177"/>
        <end position="306"/>
    </location>
</feature>
<dbReference type="SUPFAM" id="SSF55073">
    <property type="entry name" value="Nucleotide cyclase"/>
    <property type="match status" value="1"/>
</dbReference>
<dbReference type="InterPro" id="IPR001054">
    <property type="entry name" value="A/G_cyclase"/>
</dbReference>
<keyword evidence="1" id="KW-0812">Transmembrane</keyword>
<reference evidence="3 4" key="1">
    <citation type="journal article" date="2018" name="Mar. Genomics">
        <title>Complete genome sequence of Marinifilaceae bacterium strain SPP2, isolated from the Antarctic marine sediment.</title>
        <authorList>
            <person name="Watanabe M."/>
            <person name="Kojima H."/>
            <person name="Fukui M."/>
        </authorList>
    </citation>
    <scope>NUCLEOTIDE SEQUENCE [LARGE SCALE GENOMIC DNA]</scope>
    <source>
        <strain evidence="3 4">SPP2</strain>
    </source>
</reference>
<evidence type="ECO:0000313" key="3">
    <source>
        <dbReference type="EMBL" id="BAX79212.1"/>
    </source>
</evidence>
<dbReference type="GO" id="GO:0009190">
    <property type="term" value="P:cyclic nucleotide biosynthetic process"/>
    <property type="evidence" value="ECO:0007669"/>
    <property type="project" value="InterPro"/>
</dbReference>
<evidence type="ECO:0000259" key="2">
    <source>
        <dbReference type="PROSITE" id="PS50125"/>
    </source>
</evidence>
<feature type="transmembrane region" description="Helical" evidence="1">
    <location>
        <begin position="78"/>
        <end position="100"/>
    </location>
</feature>
<dbReference type="PROSITE" id="PS50125">
    <property type="entry name" value="GUANYLATE_CYCLASE_2"/>
    <property type="match status" value="1"/>
</dbReference>
<dbReference type="CDD" id="cd07302">
    <property type="entry name" value="CHD"/>
    <property type="match status" value="1"/>
</dbReference>
<accession>A0A1Y1CGR1</accession>
<dbReference type="GO" id="GO:0004016">
    <property type="term" value="F:adenylate cyclase activity"/>
    <property type="evidence" value="ECO:0007669"/>
    <property type="project" value="UniProtKB-ARBA"/>
</dbReference>
<keyword evidence="1" id="KW-0472">Membrane</keyword>
<dbReference type="Proteomes" id="UP000218267">
    <property type="component" value="Chromosome"/>
</dbReference>
<sequence length="359" mass="41422">MNNSTLKRKTRSVGIYFLTIIPVWVLALFFLMIFQVDESSHWSVYKMQNITNVLWSGIIAGIIWGVIFKLAKSIRNQITTYFLSITVSLLVNVSSAYLLIYCMYHMGELFPIDDFPATFPQLLSLYHSQLFYAILVYFFIVGSLIEIFHEIDRKLGKGVLLKFLLGRYYKPKEEKRIFLFMDLKSSTYYAEKLGHFKYSRLIQDCFKDISDAVRDNQAQIYQYVGDEVVLTWKINDGVKKMRCLQVFYDFLDILEKKKKYYQKTYGMVPIFKAGVHSGKVMVAEVGELKSEIAYHGDAINTASRIQGLCNSYESRLLISGDLLIELNKKNAKVDGYTYLGAVLLTGKKIPTELYSCLVN</sequence>
<dbReference type="InterPro" id="IPR029787">
    <property type="entry name" value="Nucleotide_cyclase"/>
</dbReference>
<proteinExistence type="predicted"/>
<dbReference type="Gene3D" id="3.30.70.1230">
    <property type="entry name" value="Nucleotide cyclase"/>
    <property type="match status" value="1"/>
</dbReference>
<keyword evidence="1" id="KW-1133">Transmembrane helix</keyword>